<protein>
    <recommendedName>
        <fullName evidence="4">DUF4430 domain-containing protein</fullName>
    </recommendedName>
</protein>
<organism evidence="2 3">
    <name type="scientific">Pterulicium gracile</name>
    <dbReference type="NCBI Taxonomy" id="1884261"/>
    <lineage>
        <taxon>Eukaryota</taxon>
        <taxon>Fungi</taxon>
        <taxon>Dikarya</taxon>
        <taxon>Basidiomycota</taxon>
        <taxon>Agaricomycotina</taxon>
        <taxon>Agaricomycetes</taxon>
        <taxon>Agaricomycetidae</taxon>
        <taxon>Agaricales</taxon>
        <taxon>Pleurotineae</taxon>
        <taxon>Pterulaceae</taxon>
        <taxon>Pterulicium</taxon>
    </lineage>
</organism>
<proteinExistence type="predicted"/>
<feature type="chain" id="PRO_5022706767" description="DUF4430 domain-containing protein" evidence="1">
    <location>
        <begin position="19"/>
        <end position="206"/>
    </location>
</feature>
<dbReference type="OrthoDB" id="3360643at2759"/>
<feature type="signal peptide" evidence="1">
    <location>
        <begin position="1"/>
        <end position="18"/>
    </location>
</feature>
<name>A0A5C3Q556_9AGAR</name>
<gene>
    <name evidence="2" type="ORF">BDV98DRAFT_554963</name>
</gene>
<keyword evidence="3" id="KW-1185">Reference proteome</keyword>
<dbReference type="AlphaFoldDB" id="A0A5C3Q556"/>
<accession>A0A5C3Q556</accession>
<sequence length="206" mass="21429">MRLSALIGVLSAATTALAQNWYTIEWEAPQLTALSGDMVVPKLQNKGGTSHVWPGVQSGNGALQAVLDGWSGIWWIGDDFHGNPSIPWGNGFNVNPGDTVRFTFQLSGPVPGHALSAATAKNATTALNIPNNTMNRAIFAVELYSVPFNFGPVVYRNIRITANTAASGWCHAGGGGKLGTYPLTISGVSASGNTCNIGSITQSSAA</sequence>
<reference evidence="2 3" key="1">
    <citation type="journal article" date="2019" name="Nat. Ecol. Evol.">
        <title>Megaphylogeny resolves global patterns of mushroom evolution.</title>
        <authorList>
            <person name="Varga T."/>
            <person name="Krizsan K."/>
            <person name="Foldi C."/>
            <person name="Dima B."/>
            <person name="Sanchez-Garcia M."/>
            <person name="Sanchez-Ramirez S."/>
            <person name="Szollosi G.J."/>
            <person name="Szarkandi J.G."/>
            <person name="Papp V."/>
            <person name="Albert L."/>
            <person name="Andreopoulos W."/>
            <person name="Angelini C."/>
            <person name="Antonin V."/>
            <person name="Barry K.W."/>
            <person name="Bougher N.L."/>
            <person name="Buchanan P."/>
            <person name="Buyck B."/>
            <person name="Bense V."/>
            <person name="Catcheside P."/>
            <person name="Chovatia M."/>
            <person name="Cooper J."/>
            <person name="Damon W."/>
            <person name="Desjardin D."/>
            <person name="Finy P."/>
            <person name="Geml J."/>
            <person name="Haridas S."/>
            <person name="Hughes K."/>
            <person name="Justo A."/>
            <person name="Karasinski D."/>
            <person name="Kautmanova I."/>
            <person name="Kiss B."/>
            <person name="Kocsube S."/>
            <person name="Kotiranta H."/>
            <person name="LaButti K.M."/>
            <person name="Lechner B.E."/>
            <person name="Liimatainen K."/>
            <person name="Lipzen A."/>
            <person name="Lukacs Z."/>
            <person name="Mihaltcheva S."/>
            <person name="Morgado L.N."/>
            <person name="Niskanen T."/>
            <person name="Noordeloos M.E."/>
            <person name="Ohm R.A."/>
            <person name="Ortiz-Santana B."/>
            <person name="Ovrebo C."/>
            <person name="Racz N."/>
            <person name="Riley R."/>
            <person name="Savchenko A."/>
            <person name="Shiryaev A."/>
            <person name="Soop K."/>
            <person name="Spirin V."/>
            <person name="Szebenyi C."/>
            <person name="Tomsovsky M."/>
            <person name="Tulloss R.E."/>
            <person name="Uehling J."/>
            <person name="Grigoriev I.V."/>
            <person name="Vagvolgyi C."/>
            <person name="Papp T."/>
            <person name="Martin F.M."/>
            <person name="Miettinen O."/>
            <person name="Hibbett D.S."/>
            <person name="Nagy L.G."/>
        </authorList>
    </citation>
    <scope>NUCLEOTIDE SEQUENCE [LARGE SCALE GENOMIC DNA]</scope>
    <source>
        <strain evidence="2 3">CBS 309.79</strain>
    </source>
</reference>
<evidence type="ECO:0000313" key="3">
    <source>
        <dbReference type="Proteomes" id="UP000305067"/>
    </source>
</evidence>
<dbReference type="EMBL" id="ML178856">
    <property type="protein sequence ID" value="TFK96666.1"/>
    <property type="molecule type" value="Genomic_DNA"/>
</dbReference>
<evidence type="ECO:0000256" key="1">
    <source>
        <dbReference type="SAM" id="SignalP"/>
    </source>
</evidence>
<keyword evidence="1" id="KW-0732">Signal</keyword>
<dbReference type="STRING" id="1884261.A0A5C3Q556"/>
<evidence type="ECO:0000313" key="2">
    <source>
        <dbReference type="EMBL" id="TFK96666.1"/>
    </source>
</evidence>
<evidence type="ECO:0008006" key="4">
    <source>
        <dbReference type="Google" id="ProtNLM"/>
    </source>
</evidence>
<dbReference type="Proteomes" id="UP000305067">
    <property type="component" value="Unassembled WGS sequence"/>
</dbReference>